<gene>
    <name evidence="1" type="ORF">HPBE_LOCUS14738</name>
</gene>
<dbReference type="AlphaFoldDB" id="A0A183G0U1"/>
<dbReference type="OrthoDB" id="5850711at2759"/>
<dbReference type="WBParaSite" id="HPBE_0001473701-mRNA-1">
    <property type="protein sequence ID" value="HPBE_0001473701-mRNA-1"/>
    <property type="gene ID" value="HPBE_0001473701"/>
</dbReference>
<accession>A0A3P8DJ15</accession>
<reference evidence="3" key="2">
    <citation type="submission" date="2019-09" db="UniProtKB">
        <authorList>
            <consortium name="WormBaseParasite"/>
        </authorList>
    </citation>
    <scope>IDENTIFICATION</scope>
</reference>
<organism evidence="2 3">
    <name type="scientific">Heligmosomoides polygyrus</name>
    <name type="common">Parasitic roundworm</name>
    <dbReference type="NCBI Taxonomy" id="6339"/>
    <lineage>
        <taxon>Eukaryota</taxon>
        <taxon>Metazoa</taxon>
        <taxon>Ecdysozoa</taxon>
        <taxon>Nematoda</taxon>
        <taxon>Chromadorea</taxon>
        <taxon>Rhabditida</taxon>
        <taxon>Rhabditina</taxon>
        <taxon>Rhabditomorpha</taxon>
        <taxon>Strongyloidea</taxon>
        <taxon>Heligmosomidae</taxon>
        <taxon>Heligmosomoides</taxon>
    </lineage>
</organism>
<proteinExistence type="predicted"/>
<accession>A0A183G0U1</accession>
<dbReference type="EMBL" id="UZAH01028507">
    <property type="protein sequence ID" value="VDP00619.1"/>
    <property type="molecule type" value="Genomic_DNA"/>
</dbReference>
<keyword evidence="2" id="KW-1185">Reference proteome</keyword>
<evidence type="ECO:0000313" key="2">
    <source>
        <dbReference type="Proteomes" id="UP000050761"/>
    </source>
</evidence>
<evidence type="ECO:0000313" key="3">
    <source>
        <dbReference type="WBParaSite" id="HPBE_0001473701-mRNA-1"/>
    </source>
</evidence>
<name>A0A183G0U1_HELPZ</name>
<evidence type="ECO:0000313" key="1">
    <source>
        <dbReference type="EMBL" id="VDP00619.1"/>
    </source>
</evidence>
<protein>
    <submittedName>
        <fullName evidence="3">DUF3467 domain-containing protein</fullName>
    </submittedName>
</protein>
<sequence length="111" mass="12825">MEARAKEELVRSVKNLETTETSVRQYLRVEDDSADLVVELATEGFLGKFNAFTISIRFQLTAYQRLFFGLALTLRSEKFDHLMNRTKRTASIVGKQAVAASHYFDELKQMW</sequence>
<reference evidence="1 2" key="1">
    <citation type="submission" date="2018-11" db="EMBL/GenBank/DDBJ databases">
        <authorList>
            <consortium name="Pathogen Informatics"/>
        </authorList>
    </citation>
    <scope>NUCLEOTIDE SEQUENCE [LARGE SCALE GENOMIC DNA]</scope>
</reference>
<dbReference type="Proteomes" id="UP000050761">
    <property type="component" value="Unassembled WGS sequence"/>
</dbReference>